<dbReference type="KEGG" id="acan:ACA1_376220"/>
<evidence type="ECO:0000256" key="1">
    <source>
        <dbReference type="ARBA" id="ARBA00004123"/>
    </source>
</evidence>
<dbReference type="AlphaFoldDB" id="L8HFZ3"/>
<dbReference type="GO" id="GO:0006397">
    <property type="term" value="P:mRNA processing"/>
    <property type="evidence" value="ECO:0007669"/>
    <property type="project" value="UniProtKB-KW"/>
</dbReference>
<comment type="subcellular location">
    <subcellularLocation>
        <location evidence="1">Nucleus</location>
    </subcellularLocation>
</comment>
<dbReference type="GO" id="GO:0071011">
    <property type="term" value="C:precatalytic spliceosome"/>
    <property type="evidence" value="ECO:0007669"/>
    <property type="project" value="TreeGrafter"/>
</dbReference>
<evidence type="ECO:0000256" key="3">
    <source>
        <dbReference type="ARBA" id="ARBA00022664"/>
    </source>
</evidence>
<evidence type="ECO:0000256" key="8">
    <source>
        <dbReference type="SAM" id="MobiDB-lite"/>
    </source>
</evidence>
<evidence type="ECO:0000256" key="5">
    <source>
        <dbReference type="ARBA" id="ARBA00023187"/>
    </source>
</evidence>
<keyword evidence="7" id="KW-0175">Coiled coil</keyword>
<dbReference type="GO" id="GO:0071013">
    <property type="term" value="C:catalytic step 2 spliceosome"/>
    <property type="evidence" value="ECO:0007669"/>
    <property type="project" value="TreeGrafter"/>
</dbReference>
<keyword evidence="5" id="KW-0508">mRNA splicing</keyword>
<evidence type="ECO:0000256" key="2">
    <source>
        <dbReference type="ARBA" id="ARBA00010788"/>
    </source>
</evidence>
<proteinExistence type="inferred from homology"/>
<dbReference type="RefSeq" id="XP_004353690.1">
    <property type="nucleotide sequence ID" value="XM_004353638.1"/>
</dbReference>
<dbReference type="GO" id="GO:0000974">
    <property type="term" value="C:Prp19 complex"/>
    <property type="evidence" value="ECO:0007669"/>
    <property type="project" value="TreeGrafter"/>
</dbReference>
<sequence>MEIEGQRSAKRKRVEENVEEEHTAAATDETQKAQNGEATSNEPLLLDVLPYVDPYSEEEKQAALRLIQEEMATFQPPDYLATTLPPPPLPSFLGGTEALFQAEMERVGAGKPPVGGFDATRYALRRPQGAEEKDPEAWDKAIDQAQMVLQHQHARLANLRLLEQFGPGAWLTNNQRLQLDDELRAVRAQIEELNRKRLEEQQTAGVRLYRSQTEWAELVQKNMQLGAACLQLEHSLPSRPTPTDEDGGAM</sequence>
<dbReference type="OrthoDB" id="205794at2759"/>
<dbReference type="STRING" id="1257118.L8HFZ3"/>
<feature type="coiled-coil region" evidence="7">
    <location>
        <begin position="176"/>
        <end position="203"/>
    </location>
</feature>
<dbReference type="VEuPathDB" id="AmoebaDB:ACA1_376220"/>
<evidence type="ECO:0000256" key="6">
    <source>
        <dbReference type="ARBA" id="ARBA00023242"/>
    </source>
</evidence>
<organism evidence="9 10">
    <name type="scientific">Acanthamoeba castellanii (strain ATCC 30010 / Neff)</name>
    <dbReference type="NCBI Taxonomy" id="1257118"/>
    <lineage>
        <taxon>Eukaryota</taxon>
        <taxon>Amoebozoa</taxon>
        <taxon>Discosea</taxon>
        <taxon>Longamoebia</taxon>
        <taxon>Centramoebida</taxon>
        <taxon>Acanthamoebidae</taxon>
        <taxon>Acanthamoeba</taxon>
    </lineage>
</organism>
<name>L8HFZ3_ACACF</name>
<dbReference type="PANTHER" id="PTHR13296:SF0">
    <property type="entry name" value="PRE-MRNA-SPLICING FACTOR SPF27"/>
    <property type="match status" value="1"/>
</dbReference>
<dbReference type="GeneID" id="14925168"/>
<dbReference type="Pfam" id="PF05700">
    <property type="entry name" value="BCAS2"/>
    <property type="match status" value="1"/>
</dbReference>
<protein>
    <submittedName>
        <fullName evidence="9">Breast carcinoma amplified sequence 2 (Bcas2) protein</fullName>
    </submittedName>
</protein>
<reference evidence="9 10" key="1">
    <citation type="journal article" date="2013" name="Genome Biol.">
        <title>Genome of Acanthamoeba castellanii highlights extensive lateral gene transfer and early evolution of tyrosine kinase signaling.</title>
        <authorList>
            <person name="Clarke M."/>
            <person name="Lohan A.J."/>
            <person name="Liu B."/>
            <person name="Lagkouvardos I."/>
            <person name="Roy S."/>
            <person name="Zafar N."/>
            <person name="Bertelli C."/>
            <person name="Schilde C."/>
            <person name="Kianianmomeni A."/>
            <person name="Burglin T.R."/>
            <person name="Frech C."/>
            <person name="Turcotte B."/>
            <person name="Kopec K.O."/>
            <person name="Synnott J.M."/>
            <person name="Choo C."/>
            <person name="Paponov I."/>
            <person name="Finkler A."/>
            <person name="Soon Heng Tan C."/>
            <person name="Hutchins A.P."/>
            <person name="Weinmeier T."/>
            <person name="Rattei T."/>
            <person name="Chu J.S."/>
            <person name="Gimenez G."/>
            <person name="Irimia M."/>
            <person name="Rigden D.J."/>
            <person name="Fitzpatrick D.A."/>
            <person name="Lorenzo-Morales J."/>
            <person name="Bateman A."/>
            <person name="Chiu C.H."/>
            <person name="Tang P."/>
            <person name="Hegemann P."/>
            <person name="Fromm H."/>
            <person name="Raoult D."/>
            <person name="Greub G."/>
            <person name="Miranda-Saavedra D."/>
            <person name="Chen N."/>
            <person name="Nash P."/>
            <person name="Ginger M.L."/>
            <person name="Horn M."/>
            <person name="Schaap P."/>
            <person name="Caler L."/>
            <person name="Loftus B."/>
        </authorList>
    </citation>
    <scope>NUCLEOTIDE SEQUENCE [LARGE SCALE GENOMIC DNA]</scope>
    <source>
        <strain evidence="9 10">Neff</strain>
    </source>
</reference>
<dbReference type="Proteomes" id="UP000011083">
    <property type="component" value="Unassembled WGS sequence"/>
</dbReference>
<dbReference type="GO" id="GO:0008380">
    <property type="term" value="P:RNA splicing"/>
    <property type="evidence" value="ECO:0007669"/>
    <property type="project" value="UniProtKB-KW"/>
</dbReference>
<evidence type="ECO:0000313" key="9">
    <source>
        <dbReference type="EMBL" id="ELR24162.1"/>
    </source>
</evidence>
<dbReference type="OMA" id="SAWQESI"/>
<comment type="similarity">
    <text evidence="2">Belongs to the SPF27 family.</text>
</comment>
<evidence type="ECO:0000256" key="7">
    <source>
        <dbReference type="SAM" id="Coils"/>
    </source>
</evidence>
<dbReference type="EMBL" id="KB007836">
    <property type="protein sequence ID" value="ELR24162.1"/>
    <property type="molecule type" value="Genomic_DNA"/>
</dbReference>
<feature type="compositionally biased region" description="Polar residues" evidence="8">
    <location>
        <begin position="32"/>
        <end position="42"/>
    </location>
</feature>
<gene>
    <name evidence="9" type="ORF">ACA1_376220</name>
</gene>
<keyword evidence="6" id="KW-0539">Nucleus</keyword>
<accession>L8HFZ3</accession>
<keyword evidence="4" id="KW-0747">Spliceosome</keyword>
<dbReference type="PANTHER" id="PTHR13296">
    <property type="entry name" value="BCAS2 PROTEIN"/>
    <property type="match status" value="1"/>
</dbReference>
<evidence type="ECO:0000256" key="4">
    <source>
        <dbReference type="ARBA" id="ARBA00022728"/>
    </source>
</evidence>
<feature type="region of interest" description="Disordered" evidence="8">
    <location>
        <begin position="1"/>
        <end position="44"/>
    </location>
</feature>
<dbReference type="InterPro" id="IPR008409">
    <property type="entry name" value="SPF27"/>
</dbReference>
<keyword evidence="10" id="KW-1185">Reference proteome</keyword>
<evidence type="ECO:0000313" key="10">
    <source>
        <dbReference type="Proteomes" id="UP000011083"/>
    </source>
</evidence>
<feature type="compositionally biased region" description="Basic and acidic residues" evidence="8">
    <location>
        <begin position="1"/>
        <end position="23"/>
    </location>
</feature>
<keyword evidence="3" id="KW-0507">mRNA processing</keyword>